<name>A0A9N8ZRB3_9GLOM</name>
<gene>
    <name evidence="2" type="ORF">RFULGI_LOCUS2583</name>
</gene>
<sequence>MSLDDQYQLDFYDNDVIALSNESNISENPNDPDIESNSSSPEQSTSQNNGVTVITNSLGDRFNIKEVDDLINKAKTINNFVNWDKYHEKLRRLQAELNPQHPVNPFQVILELLSCHLRDFYPTIMSITVKACCCKINESMLSRWFEPSLNSLIASFLDPRFKKISYVTSAKKNETLTYLYTLNNNQERSTSIQETEPSSANSSFFASFYDDDNNILITNENSSLVEKENLHILYKQSQGK</sequence>
<accession>A0A9N8ZRB3</accession>
<keyword evidence="3" id="KW-1185">Reference proteome</keyword>
<dbReference type="AlphaFoldDB" id="A0A9N8ZRB3"/>
<feature type="compositionally biased region" description="Low complexity" evidence="1">
    <location>
        <begin position="35"/>
        <end position="49"/>
    </location>
</feature>
<evidence type="ECO:0000313" key="2">
    <source>
        <dbReference type="EMBL" id="CAG8504208.1"/>
    </source>
</evidence>
<feature type="region of interest" description="Disordered" evidence="1">
    <location>
        <begin position="22"/>
        <end position="50"/>
    </location>
</feature>
<dbReference type="EMBL" id="CAJVPZ010001993">
    <property type="protein sequence ID" value="CAG8504208.1"/>
    <property type="molecule type" value="Genomic_DNA"/>
</dbReference>
<protein>
    <submittedName>
        <fullName evidence="2">2873_t:CDS:1</fullName>
    </submittedName>
</protein>
<organism evidence="2 3">
    <name type="scientific">Racocetra fulgida</name>
    <dbReference type="NCBI Taxonomy" id="60492"/>
    <lineage>
        <taxon>Eukaryota</taxon>
        <taxon>Fungi</taxon>
        <taxon>Fungi incertae sedis</taxon>
        <taxon>Mucoromycota</taxon>
        <taxon>Glomeromycotina</taxon>
        <taxon>Glomeromycetes</taxon>
        <taxon>Diversisporales</taxon>
        <taxon>Gigasporaceae</taxon>
        <taxon>Racocetra</taxon>
    </lineage>
</organism>
<proteinExistence type="predicted"/>
<evidence type="ECO:0000256" key="1">
    <source>
        <dbReference type="SAM" id="MobiDB-lite"/>
    </source>
</evidence>
<dbReference type="Proteomes" id="UP000789396">
    <property type="component" value="Unassembled WGS sequence"/>
</dbReference>
<evidence type="ECO:0000313" key="3">
    <source>
        <dbReference type="Proteomes" id="UP000789396"/>
    </source>
</evidence>
<reference evidence="2" key="1">
    <citation type="submission" date="2021-06" db="EMBL/GenBank/DDBJ databases">
        <authorList>
            <person name="Kallberg Y."/>
            <person name="Tangrot J."/>
            <person name="Rosling A."/>
        </authorList>
    </citation>
    <scope>NUCLEOTIDE SEQUENCE</scope>
    <source>
        <strain evidence="2">IN212</strain>
    </source>
</reference>
<dbReference type="OrthoDB" id="1607513at2759"/>
<comment type="caution">
    <text evidence="2">The sequence shown here is derived from an EMBL/GenBank/DDBJ whole genome shotgun (WGS) entry which is preliminary data.</text>
</comment>